<evidence type="ECO:0000256" key="2">
    <source>
        <dbReference type="ARBA" id="ARBA00009295"/>
    </source>
</evidence>
<dbReference type="EMBL" id="JAUEPU010000015">
    <property type="protein sequence ID" value="KAK0496240.1"/>
    <property type="molecule type" value="Genomic_DNA"/>
</dbReference>
<feature type="region of interest" description="Disordered" evidence="15">
    <location>
        <begin position="430"/>
        <end position="471"/>
    </location>
</feature>
<keyword evidence="12 14" id="KW-0472">Membrane</keyword>
<gene>
    <name evidence="17" type="ORF">EDD18DRAFT_1165504</name>
</gene>
<evidence type="ECO:0000256" key="3">
    <source>
        <dbReference type="ARBA" id="ARBA00022516"/>
    </source>
</evidence>
<feature type="compositionally biased region" description="Low complexity" evidence="15">
    <location>
        <begin position="460"/>
        <end position="471"/>
    </location>
</feature>
<dbReference type="SMART" id="SM01117">
    <property type="entry name" value="Cyt-b5"/>
    <property type="match status" value="1"/>
</dbReference>
<comment type="caution">
    <text evidence="14">Lacks conserved residue(s) required for the propagation of feature annotation.</text>
</comment>
<feature type="transmembrane region" description="Helical" evidence="14">
    <location>
        <begin position="171"/>
        <end position="191"/>
    </location>
</feature>
<dbReference type="InterPro" id="IPR036400">
    <property type="entry name" value="Cyt_B5-like_heme/steroid_sf"/>
</dbReference>
<evidence type="ECO:0000313" key="17">
    <source>
        <dbReference type="EMBL" id="KAK0496240.1"/>
    </source>
</evidence>
<keyword evidence="5 14" id="KW-0812">Transmembrane</keyword>
<keyword evidence="8 14" id="KW-1133">Transmembrane helix</keyword>
<evidence type="ECO:0000256" key="7">
    <source>
        <dbReference type="ARBA" id="ARBA00022832"/>
    </source>
</evidence>
<dbReference type="CDD" id="cd03505">
    <property type="entry name" value="Delta9-FADS-like"/>
    <property type="match status" value="1"/>
</dbReference>
<dbReference type="PANTHER" id="PTHR11351:SF31">
    <property type="entry name" value="DESATURASE 1, ISOFORM A-RELATED"/>
    <property type="match status" value="1"/>
</dbReference>
<keyword evidence="3" id="KW-0444">Lipid biosynthesis</keyword>
<keyword evidence="9" id="KW-0560">Oxidoreductase</keyword>
<dbReference type="GO" id="GO:0020037">
    <property type="term" value="F:heme binding"/>
    <property type="evidence" value="ECO:0007669"/>
    <property type="project" value="UniProtKB-UniRule"/>
</dbReference>
<dbReference type="SUPFAM" id="SSF55856">
    <property type="entry name" value="Cytochrome b5-like heme/steroid binding domain"/>
    <property type="match status" value="1"/>
</dbReference>
<evidence type="ECO:0000256" key="12">
    <source>
        <dbReference type="ARBA" id="ARBA00023136"/>
    </source>
</evidence>
<evidence type="ECO:0000256" key="14">
    <source>
        <dbReference type="RuleBase" id="RU362121"/>
    </source>
</evidence>
<comment type="caution">
    <text evidence="17">The sequence shown here is derived from an EMBL/GenBank/DDBJ whole genome shotgun (WGS) entry which is preliminary data.</text>
</comment>
<comment type="subcellular location">
    <subcellularLocation>
        <location evidence="1">Membrane</location>
        <topology evidence="1">Multi-pass membrane protein</topology>
    </subcellularLocation>
</comment>
<feature type="domain" description="Cytochrome b5 heme-binding" evidence="16">
    <location>
        <begin position="316"/>
        <end position="401"/>
    </location>
</feature>
<proteinExistence type="inferred from homology"/>
<dbReference type="Proteomes" id="UP001175228">
    <property type="component" value="Unassembled WGS sequence"/>
</dbReference>
<dbReference type="InterPro" id="IPR001199">
    <property type="entry name" value="Cyt_B5-like_heme/steroid-bd"/>
</dbReference>
<evidence type="ECO:0000259" key="16">
    <source>
        <dbReference type="PROSITE" id="PS50255"/>
    </source>
</evidence>
<evidence type="ECO:0000256" key="13">
    <source>
        <dbReference type="ARBA" id="ARBA00023160"/>
    </source>
</evidence>
<organism evidence="17 18">
    <name type="scientific">Armillaria luteobubalina</name>
    <dbReference type="NCBI Taxonomy" id="153913"/>
    <lineage>
        <taxon>Eukaryota</taxon>
        <taxon>Fungi</taxon>
        <taxon>Dikarya</taxon>
        <taxon>Basidiomycota</taxon>
        <taxon>Agaricomycotina</taxon>
        <taxon>Agaricomycetes</taxon>
        <taxon>Agaricomycetidae</taxon>
        <taxon>Agaricales</taxon>
        <taxon>Marasmiineae</taxon>
        <taxon>Physalacriaceae</taxon>
        <taxon>Armillaria</taxon>
    </lineage>
</organism>
<evidence type="ECO:0000256" key="9">
    <source>
        <dbReference type="ARBA" id="ARBA00023002"/>
    </source>
</evidence>
<dbReference type="InterPro" id="IPR001522">
    <property type="entry name" value="FADS-1_CS"/>
</dbReference>
<keyword evidence="6 14" id="KW-0479">Metal-binding</keyword>
<evidence type="ECO:0000256" key="4">
    <source>
        <dbReference type="ARBA" id="ARBA00022617"/>
    </source>
</evidence>
<dbReference type="PROSITE" id="PS50255">
    <property type="entry name" value="CYTOCHROME_B5_2"/>
    <property type="match status" value="1"/>
</dbReference>
<name>A0AA39Q4Y5_9AGAR</name>
<dbReference type="PANTHER" id="PTHR11351">
    <property type="entry name" value="ACYL-COA DESATURASE"/>
    <property type="match status" value="1"/>
</dbReference>
<comment type="similarity">
    <text evidence="14">Belongs to the cytochrome b5 family.</text>
</comment>
<dbReference type="GO" id="GO:0005789">
    <property type="term" value="C:endoplasmic reticulum membrane"/>
    <property type="evidence" value="ECO:0007669"/>
    <property type="project" value="TreeGrafter"/>
</dbReference>
<dbReference type="GO" id="GO:0004768">
    <property type="term" value="F:stearoyl-CoA 9-desaturase activity"/>
    <property type="evidence" value="ECO:0007669"/>
    <property type="project" value="TreeGrafter"/>
</dbReference>
<dbReference type="PROSITE" id="PS00191">
    <property type="entry name" value="CYTOCHROME_B5_1"/>
    <property type="match status" value="1"/>
</dbReference>
<dbReference type="Gene3D" id="3.10.120.10">
    <property type="entry name" value="Cytochrome b5-like heme/steroid binding domain"/>
    <property type="match status" value="1"/>
</dbReference>
<dbReference type="InterPro" id="IPR015876">
    <property type="entry name" value="Acyl-CoA_DS"/>
</dbReference>
<evidence type="ECO:0000256" key="11">
    <source>
        <dbReference type="ARBA" id="ARBA00023098"/>
    </source>
</evidence>
<keyword evidence="18" id="KW-1185">Reference proteome</keyword>
<evidence type="ECO:0000256" key="15">
    <source>
        <dbReference type="SAM" id="MobiDB-lite"/>
    </source>
</evidence>
<keyword evidence="4 14" id="KW-0349">Heme</keyword>
<evidence type="ECO:0000256" key="1">
    <source>
        <dbReference type="ARBA" id="ARBA00004141"/>
    </source>
</evidence>
<sequence>MMATKSPLEKKSSVGLTGAAKDPYNDPTFVPENYVQHTLLTTTPLPPITSSSFFREVEWISVFALTFIPLASLYGALTTSLRLPTFLLAFVYYFYTGLSITAGYHRLWAHRSYNASLPLQIFLLLGASGAVQGSVKCHIGWMLVRPRRTIGKADVSDLGRDPLLQWQHRNFTWLIFIMAFGVPTAIAHFGWGDAKGGLVYAGMVRLLVVHHSTFCVNSLAHWIGDAPFDDKHTPKNHFLTAIVTVGEGYHNFHHQFPTDYRNAIEWYQYDPTKWFIWLMECVGLASQLKMFPSNEIQKGELLMEMKRLRAKQERVEWCKHADQLPVVTYESFQKQSTKRPLVLVSGFIHDLSGFLDHHPGGKPLLARYIGKDATTAFFGGVYDHSHAAHNLLSMKRVGILDGGHPHILDIAKLVPPGELMRVVNFGETFPPSGSWAEGEETAWSDEDAPKAVKDIESDDSGSSIDEGPPPM</sequence>
<dbReference type="PRINTS" id="PR00075">
    <property type="entry name" value="FACDDSATRASE"/>
</dbReference>
<evidence type="ECO:0000256" key="10">
    <source>
        <dbReference type="ARBA" id="ARBA00023004"/>
    </source>
</evidence>
<keyword evidence="7" id="KW-0276">Fatty acid metabolism</keyword>
<evidence type="ECO:0000256" key="8">
    <source>
        <dbReference type="ARBA" id="ARBA00022989"/>
    </source>
</evidence>
<feature type="compositionally biased region" description="Acidic residues" evidence="15">
    <location>
        <begin position="437"/>
        <end position="446"/>
    </location>
</feature>
<feature type="transmembrane region" description="Helical" evidence="14">
    <location>
        <begin position="59"/>
        <end position="77"/>
    </location>
</feature>
<keyword evidence="13" id="KW-0275">Fatty acid biosynthesis</keyword>
<evidence type="ECO:0000313" key="18">
    <source>
        <dbReference type="Proteomes" id="UP001175228"/>
    </source>
</evidence>
<protein>
    <submittedName>
        <fullName evidence="17">Delta 9-fatty acid desaturase</fullName>
    </submittedName>
</protein>
<accession>A0AA39Q4Y5</accession>
<dbReference type="Pfam" id="PF00173">
    <property type="entry name" value="Cyt-b5"/>
    <property type="match status" value="1"/>
</dbReference>
<comment type="similarity">
    <text evidence="2">Belongs to the fatty acid desaturase type 1 family.</text>
</comment>
<evidence type="ECO:0000256" key="6">
    <source>
        <dbReference type="ARBA" id="ARBA00022723"/>
    </source>
</evidence>
<dbReference type="PROSITE" id="PS00476">
    <property type="entry name" value="FATTY_ACID_DESATUR_1"/>
    <property type="match status" value="1"/>
</dbReference>
<evidence type="ECO:0000256" key="5">
    <source>
        <dbReference type="ARBA" id="ARBA00022692"/>
    </source>
</evidence>
<feature type="transmembrane region" description="Helical" evidence="14">
    <location>
        <begin position="83"/>
        <end position="104"/>
    </location>
</feature>
<keyword evidence="10 14" id="KW-0408">Iron</keyword>
<dbReference type="InterPro" id="IPR018506">
    <property type="entry name" value="Cyt_B5_heme-BS"/>
</dbReference>
<dbReference type="AlphaFoldDB" id="A0AA39Q4Y5"/>
<dbReference type="GO" id="GO:0006636">
    <property type="term" value="P:unsaturated fatty acid biosynthetic process"/>
    <property type="evidence" value="ECO:0007669"/>
    <property type="project" value="TreeGrafter"/>
</dbReference>
<dbReference type="GO" id="GO:0005506">
    <property type="term" value="F:iron ion binding"/>
    <property type="evidence" value="ECO:0007669"/>
    <property type="project" value="TreeGrafter"/>
</dbReference>
<reference evidence="17" key="1">
    <citation type="submission" date="2023-06" db="EMBL/GenBank/DDBJ databases">
        <authorList>
            <consortium name="Lawrence Berkeley National Laboratory"/>
            <person name="Ahrendt S."/>
            <person name="Sahu N."/>
            <person name="Indic B."/>
            <person name="Wong-Bajracharya J."/>
            <person name="Merenyi Z."/>
            <person name="Ke H.-M."/>
            <person name="Monk M."/>
            <person name="Kocsube S."/>
            <person name="Drula E."/>
            <person name="Lipzen A."/>
            <person name="Balint B."/>
            <person name="Henrissat B."/>
            <person name="Andreopoulos B."/>
            <person name="Martin F.M."/>
            <person name="Harder C.B."/>
            <person name="Rigling D."/>
            <person name="Ford K.L."/>
            <person name="Foster G.D."/>
            <person name="Pangilinan J."/>
            <person name="Papanicolaou A."/>
            <person name="Barry K."/>
            <person name="LaButti K."/>
            <person name="Viragh M."/>
            <person name="Koriabine M."/>
            <person name="Yan M."/>
            <person name="Riley R."/>
            <person name="Champramary S."/>
            <person name="Plett K.L."/>
            <person name="Tsai I.J."/>
            <person name="Slot J."/>
            <person name="Sipos G."/>
            <person name="Plett J."/>
            <person name="Nagy L.G."/>
            <person name="Grigoriev I.V."/>
        </authorList>
    </citation>
    <scope>NUCLEOTIDE SEQUENCE</scope>
    <source>
        <strain evidence="17">HWK02</strain>
    </source>
</reference>
<keyword evidence="11" id="KW-0443">Lipid metabolism</keyword>